<evidence type="ECO:0000256" key="2">
    <source>
        <dbReference type="ARBA" id="ARBA00008892"/>
    </source>
</evidence>
<evidence type="ECO:0000256" key="7">
    <source>
        <dbReference type="ARBA" id="ARBA00022989"/>
    </source>
</evidence>
<keyword evidence="10" id="KW-0472">Membrane</keyword>
<dbReference type="GO" id="GO:0015078">
    <property type="term" value="F:proton transmembrane transporter activity"/>
    <property type="evidence" value="ECO:0007669"/>
    <property type="project" value="InterPro"/>
</dbReference>
<evidence type="ECO:0000256" key="8">
    <source>
        <dbReference type="ARBA" id="ARBA00023065"/>
    </source>
</evidence>
<keyword evidence="9 14" id="KW-0496">Mitochondrion</keyword>
<reference evidence="15" key="1">
    <citation type="submission" date="2023-09" db="EMBL/GenBank/DDBJ databases">
        <title>Mitochondrial Genomes of Fishes Derived by Genome Skimming.</title>
        <authorList>
            <person name="Bemis K."/>
            <person name="Collins A."/>
            <person name="Craine J.M."/>
            <person name="Hoban M."/>
            <person name="Leopold D.R."/>
            <person name="Meyer C."/>
            <person name="Murphy K.R."/>
            <person name="Pitassy D.E."/>
            <person name="Whitney J."/>
        </authorList>
    </citation>
    <scope>NUCLEOTIDE SEQUENCE</scope>
</reference>
<evidence type="ECO:0000256" key="12">
    <source>
        <dbReference type="ARBA" id="ARBA00053067"/>
    </source>
</evidence>
<evidence type="ECO:0000256" key="11">
    <source>
        <dbReference type="ARBA" id="ARBA00023310"/>
    </source>
</evidence>
<dbReference type="Pfam" id="PF00895">
    <property type="entry name" value="ATP-synt_8"/>
    <property type="match status" value="1"/>
</dbReference>
<accession>A0AA51X3F3</accession>
<dbReference type="PANTHER" id="PTHR39937">
    <property type="entry name" value="ATP SYNTHASE PROTEIN 8"/>
    <property type="match status" value="1"/>
</dbReference>
<comment type="subunit">
    <text evidence="13">Component of the ATP synthase complex composed at least of ATP5F1A/subunit alpha, ATP5F1B/subunit beta, ATP5MC1/subunit c (homooctomer), MT-ATP6/subunit a, MT-ATP8/subunit 8, ATP5ME/subunit e, ATP5MF/subunit f, ATP5MG/subunit g, ATP5MK/subunit k, ATP5MJ/subunit j, ATP5F1C/subunit gamma, ATP5F1D/subunit delta, ATP5F1E/subunit epsilon, ATP5PF/subunit F6, ATP5PB/subunit b, ATP5PD/subunit d, ATP5PO/subunit OSCP. ATP synthase complex consists of a soluble F(1) head domain (subunits alpha(3) and beta(3)) - the catalytic core - and a membrane F(0) domain - the membrane proton channel (subunits c, a, 8, e, f, g, k and j). These two domains are linked by a central stalk (subunits gamma, delta, and epsilon) rotating inside the F1 region and a stationary peripheral stalk (subunits F6, b, d, and OSCP).</text>
</comment>
<evidence type="ECO:0000256" key="13">
    <source>
        <dbReference type="ARBA" id="ARBA00064647"/>
    </source>
</evidence>
<keyword evidence="6 14" id="KW-0375">Hydrogen ion transport</keyword>
<keyword evidence="7" id="KW-1133">Transmembrane helix</keyword>
<dbReference type="InterPro" id="IPR001421">
    <property type="entry name" value="ATP8_metazoa"/>
</dbReference>
<protein>
    <recommendedName>
        <fullName evidence="14">ATP synthase complex subunit 8</fullName>
    </recommendedName>
</protein>
<geneLocation type="mitochondrion" evidence="15"/>
<keyword evidence="4 14" id="KW-0138">CF(0)</keyword>
<evidence type="ECO:0000256" key="10">
    <source>
        <dbReference type="ARBA" id="ARBA00023136"/>
    </source>
</evidence>
<dbReference type="GO" id="GO:0015986">
    <property type="term" value="P:proton motive force-driven ATP synthesis"/>
    <property type="evidence" value="ECO:0007669"/>
    <property type="project" value="InterPro"/>
</dbReference>
<dbReference type="GO" id="GO:0031966">
    <property type="term" value="C:mitochondrial membrane"/>
    <property type="evidence" value="ECO:0007669"/>
    <property type="project" value="UniProtKB-SubCell"/>
</dbReference>
<proteinExistence type="inferred from homology"/>
<evidence type="ECO:0000256" key="14">
    <source>
        <dbReference type="RuleBase" id="RU003661"/>
    </source>
</evidence>
<keyword evidence="8 14" id="KW-0406">Ion transport</keyword>
<organism evidence="15">
    <name type="scientific">Ariomma sp</name>
    <dbReference type="NCBI Taxonomy" id="3075083"/>
    <lineage>
        <taxon>Eukaryota</taxon>
        <taxon>Metazoa</taxon>
        <taxon>Chordata</taxon>
        <taxon>Craniata</taxon>
        <taxon>Vertebrata</taxon>
        <taxon>Euteleostomi</taxon>
        <taxon>Actinopterygii</taxon>
        <taxon>Neopterygii</taxon>
        <taxon>Teleostei</taxon>
        <taxon>Neoteleostei</taxon>
        <taxon>Acanthomorphata</taxon>
        <taxon>Pelagiaria</taxon>
        <taxon>Scombriformes</taxon>
        <taxon>Ariommatidae</taxon>
        <taxon>Ariomma</taxon>
    </lineage>
</organism>
<evidence type="ECO:0000256" key="6">
    <source>
        <dbReference type="ARBA" id="ARBA00022781"/>
    </source>
</evidence>
<comment type="similarity">
    <text evidence="2 14">Belongs to the ATPase protein 8 family.</text>
</comment>
<dbReference type="PANTHER" id="PTHR39937:SF1">
    <property type="entry name" value="ATP SYNTHASE PROTEIN 8"/>
    <property type="match status" value="1"/>
</dbReference>
<evidence type="ECO:0000256" key="5">
    <source>
        <dbReference type="ARBA" id="ARBA00022692"/>
    </source>
</evidence>
<gene>
    <name evidence="15" type="primary">ATP8</name>
</gene>
<dbReference type="AlphaFoldDB" id="A0AA51X3F3"/>
<keyword evidence="3 14" id="KW-0813">Transport</keyword>
<dbReference type="EMBL" id="OR546203">
    <property type="protein sequence ID" value="WMY90309.1"/>
    <property type="molecule type" value="Genomic_DNA"/>
</dbReference>
<evidence type="ECO:0000313" key="15">
    <source>
        <dbReference type="EMBL" id="WMY90309.1"/>
    </source>
</evidence>
<sequence>MPQLDPNPWLFVFTCSWAVLLIIVVPKLLAHQFPNDLSSQTITTPKRQSWDWPWH</sequence>
<keyword evidence="5 14" id="KW-0812">Transmembrane</keyword>
<name>A0AA51X3F3_9SCOM</name>
<keyword evidence="11" id="KW-0066">ATP synthesis</keyword>
<evidence type="ECO:0000256" key="9">
    <source>
        <dbReference type="ARBA" id="ARBA00023128"/>
    </source>
</evidence>
<comment type="subcellular location">
    <subcellularLocation>
        <location evidence="1 14">Mitochondrion membrane</location>
        <topology evidence="1 14">Single-pass membrane protein</topology>
    </subcellularLocation>
</comment>
<evidence type="ECO:0000256" key="3">
    <source>
        <dbReference type="ARBA" id="ARBA00022448"/>
    </source>
</evidence>
<dbReference type="InterPro" id="IPR050635">
    <property type="entry name" value="ATPase_protein_8"/>
</dbReference>
<evidence type="ECO:0000256" key="1">
    <source>
        <dbReference type="ARBA" id="ARBA00004304"/>
    </source>
</evidence>
<evidence type="ECO:0000256" key="4">
    <source>
        <dbReference type="ARBA" id="ARBA00022547"/>
    </source>
</evidence>
<comment type="function">
    <text evidence="12">Subunit 8, of the mitochondrial membrane ATP synthase complex (F(1)F(0) ATP synthase or Complex V) that produces ATP from ADP in the presence of a proton gradient across the membrane which is generated by electron transport complexes of the respiratory chain. ATP synthase complex consist of a soluble F(1) head domain - the catalytic core - and a membrane F(1) domain - the membrane proton channel. These two domains are linked by a central stalk rotating inside the F(1) region and a stationary peripheral stalk. During catalysis, ATP synthesis in the catalytic domain of F(1) is coupled via a rotary mechanism of the central stalk subunits to proton translocation. In vivo, can only synthesize ATP although its ATP hydrolase activity can be activated artificially in vitro. Part of the complex F(0) domain.</text>
</comment>
<dbReference type="GO" id="GO:0045259">
    <property type="term" value="C:proton-transporting ATP synthase complex"/>
    <property type="evidence" value="ECO:0007669"/>
    <property type="project" value="UniProtKB-KW"/>
</dbReference>